<proteinExistence type="predicted"/>
<evidence type="ECO:0000313" key="4">
    <source>
        <dbReference type="Proteomes" id="UP000027192"/>
    </source>
</evidence>
<evidence type="ECO:0000313" key="3">
    <source>
        <dbReference type="EMBL" id="KDM90852.1"/>
    </source>
</evidence>
<dbReference type="Proteomes" id="UP000027192">
    <property type="component" value="Unassembled WGS sequence"/>
</dbReference>
<dbReference type="STRING" id="1654360.EA58_13915"/>
<protein>
    <submittedName>
        <fullName evidence="3">Uncharacterized protein</fullName>
    </submittedName>
</protein>
<feature type="region of interest" description="Disordered" evidence="2">
    <location>
        <begin position="1"/>
        <end position="79"/>
    </location>
</feature>
<dbReference type="EMBL" id="JMIB01000027">
    <property type="protein sequence ID" value="KDM90852.1"/>
    <property type="molecule type" value="Genomic_DNA"/>
</dbReference>
<evidence type="ECO:0000256" key="1">
    <source>
        <dbReference type="SAM" id="Coils"/>
    </source>
</evidence>
<feature type="compositionally biased region" description="Polar residues" evidence="2">
    <location>
        <begin position="1"/>
        <end position="16"/>
    </location>
</feature>
<feature type="compositionally biased region" description="Basic and acidic residues" evidence="2">
    <location>
        <begin position="17"/>
        <end position="39"/>
    </location>
</feature>
<reference evidence="3 4" key="1">
    <citation type="submission" date="2014-04" db="EMBL/GenBank/DDBJ databases">
        <title>Draft genome sequence of Photobacterium halotolerans S2753: a solonamide, ngercheumicin and holomycin producer.</title>
        <authorList>
            <person name="Machado H.R."/>
            <person name="Gram L."/>
        </authorList>
    </citation>
    <scope>NUCLEOTIDE SEQUENCE [LARGE SCALE GENOMIC DNA]</scope>
    <source>
        <strain evidence="3 4">S2753</strain>
    </source>
</reference>
<gene>
    <name evidence="3" type="ORF">EA58_13915</name>
</gene>
<accession>A0A066RT31</accession>
<feature type="region of interest" description="Disordered" evidence="2">
    <location>
        <begin position="99"/>
        <end position="129"/>
    </location>
</feature>
<comment type="caution">
    <text evidence="3">The sequence shown here is derived from an EMBL/GenBank/DDBJ whole genome shotgun (WGS) entry which is preliminary data.</text>
</comment>
<name>A0A066RT31_9GAMM</name>
<keyword evidence="1" id="KW-0175">Coiled coil</keyword>
<sequence>MTNRDNQFTPTFSQSHSDQKRVFKRFSAEHSTRQEKVILPEDTAPDAFSAMSELNGEPDIDLSQQASASEVTEPGSSHPIFSDAVFDKILSEVDSMMSSTETDAQIDKMPPALDEAGDEADQTDSEREISDETREALFAEGYMQGSLEQKEVMEKRLIELQKTVTDLKIAAATPAFLSEEINASIGQFIQSVASSVLNELKTSYLAEIVESRVKAFVSDVKGWELATYVHCSEHDYLHLIEIFGIDAATHLTHNGIHYRIDQALQTGRFRLEVQKENEPNIEAVMDINAHLANISEQFNEAI</sequence>
<dbReference type="AlphaFoldDB" id="A0A066RT31"/>
<evidence type="ECO:0000256" key="2">
    <source>
        <dbReference type="SAM" id="MobiDB-lite"/>
    </source>
</evidence>
<feature type="coiled-coil region" evidence="1">
    <location>
        <begin position="143"/>
        <end position="170"/>
    </location>
</feature>
<organism evidence="3 4">
    <name type="scientific">Photobacterium galatheae</name>
    <dbReference type="NCBI Taxonomy" id="1654360"/>
    <lineage>
        <taxon>Bacteria</taxon>
        <taxon>Pseudomonadati</taxon>
        <taxon>Pseudomonadota</taxon>
        <taxon>Gammaproteobacteria</taxon>
        <taxon>Vibrionales</taxon>
        <taxon>Vibrionaceae</taxon>
        <taxon>Photobacterium</taxon>
    </lineage>
</organism>
<keyword evidence="4" id="KW-1185">Reference proteome</keyword>
<dbReference type="RefSeq" id="WP_036753677.1">
    <property type="nucleotide sequence ID" value="NZ_JMIB01000027.1"/>
</dbReference>